<organism evidence="1 2">
    <name type="scientific">Allacma fusca</name>
    <dbReference type="NCBI Taxonomy" id="39272"/>
    <lineage>
        <taxon>Eukaryota</taxon>
        <taxon>Metazoa</taxon>
        <taxon>Ecdysozoa</taxon>
        <taxon>Arthropoda</taxon>
        <taxon>Hexapoda</taxon>
        <taxon>Collembola</taxon>
        <taxon>Symphypleona</taxon>
        <taxon>Sminthuridae</taxon>
        <taxon>Allacma</taxon>
    </lineage>
</organism>
<sequence>VAFLYDESVNSVEAKWFDFQNCSEGRPMADLAFLLMLNCDPEYSTMALNKSLELYHQTFMSLMREVKVDIDYSFETMKQEFRLCRLPSILHIISGSPMWSCGPNCNSVSRDRLRRAITQAYEIGELNIPVLC</sequence>
<evidence type="ECO:0000313" key="2">
    <source>
        <dbReference type="Proteomes" id="UP000708208"/>
    </source>
</evidence>
<keyword evidence="2" id="KW-1185">Reference proteome</keyword>
<comment type="caution">
    <text evidence="1">The sequence shown here is derived from an EMBL/GenBank/DDBJ whole genome shotgun (WGS) entry which is preliminary data.</text>
</comment>
<dbReference type="InterPro" id="IPR004119">
    <property type="entry name" value="EcKL"/>
</dbReference>
<evidence type="ECO:0000313" key="1">
    <source>
        <dbReference type="EMBL" id="CAG7731178.1"/>
    </source>
</evidence>
<proteinExistence type="predicted"/>
<dbReference type="EMBL" id="CAJVCH010207488">
    <property type="protein sequence ID" value="CAG7731178.1"/>
    <property type="molecule type" value="Genomic_DNA"/>
</dbReference>
<feature type="non-terminal residue" evidence="1">
    <location>
        <position position="1"/>
    </location>
</feature>
<dbReference type="PANTHER" id="PTHR11012:SF30">
    <property type="entry name" value="PROTEIN KINASE-LIKE DOMAIN-CONTAINING"/>
    <property type="match status" value="1"/>
</dbReference>
<dbReference type="PANTHER" id="PTHR11012">
    <property type="entry name" value="PROTEIN KINASE-LIKE DOMAIN-CONTAINING"/>
    <property type="match status" value="1"/>
</dbReference>
<dbReference type="Pfam" id="PF02958">
    <property type="entry name" value="EcKL"/>
    <property type="match status" value="1"/>
</dbReference>
<dbReference type="Proteomes" id="UP000708208">
    <property type="component" value="Unassembled WGS sequence"/>
</dbReference>
<name>A0A8J2NYF8_9HEXA</name>
<gene>
    <name evidence="1" type="ORF">AFUS01_LOCUS19785</name>
</gene>
<accession>A0A8J2NYF8</accession>
<reference evidence="1" key="1">
    <citation type="submission" date="2021-06" db="EMBL/GenBank/DDBJ databases">
        <authorList>
            <person name="Hodson N. C."/>
            <person name="Mongue J. A."/>
            <person name="Jaron S. K."/>
        </authorList>
    </citation>
    <scope>NUCLEOTIDE SEQUENCE</scope>
</reference>
<protein>
    <submittedName>
        <fullName evidence="1">Uncharacterized protein</fullName>
    </submittedName>
</protein>
<dbReference type="AlphaFoldDB" id="A0A8J2NYF8"/>